<evidence type="ECO:0000313" key="2">
    <source>
        <dbReference type="EMBL" id="UYL95553.1"/>
    </source>
</evidence>
<dbReference type="EMBL" id="ON746520">
    <property type="protein sequence ID" value="UYL95553.1"/>
    <property type="molecule type" value="Viral_cRNA"/>
</dbReference>
<feature type="compositionally biased region" description="Polar residues" evidence="1">
    <location>
        <begin position="79"/>
        <end position="95"/>
    </location>
</feature>
<feature type="compositionally biased region" description="Basic residues" evidence="1">
    <location>
        <begin position="103"/>
        <end position="114"/>
    </location>
</feature>
<accession>A0A9E8A9N6</accession>
<evidence type="ECO:0000256" key="1">
    <source>
        <dbReference type="SAM" id="MobiDB-lite"/>
    </source>
</evidence>
<protein>
    <submittedName>
        <fullName evidence="2">Uncharacterized protein</fullName>
    </submittedName>
</protein>
<feature type="compositionally biased region" description="Basic and acidic residues" evidence="1">
    <location>
        <begin position="130"/>
        <end position="139"/>
    </location>
</feature>
<feature type="region of interest" description="Disordered" evidence="1">
    <location>
        <begin position="79"/>
        <end position="141"/>
    </location>
</feature>
<proteinExistence type="predicted"/>
<sequence>MKKTKTATKIKQTANMSELEGDADFGASELPADKVRIFEKAMSYFTKDDEEKRREMIVEDDAVPGTSVSAEIVPIEYSHVTTPPSRTLRTGTKSVLKTPLPGPKKRAPAKRGKTAKPLSPLKKDNKSKKAKTDVEDEKPISLTSDGTSTQYIDKEGVCWDGPIFVPSLNKMSDKPGEDPVHLTTLHLLNQFQNRGVLTRYRITEEPEGWRVDYRYPVVGNTSIAVEVEDEIEKMEDDVAEPDPVPTPHPQTQTYSWSFLNGTFRYPSRYTAGEHSFHLPDYKVTQEVIIEGLGDTPLEAFFDPRISNKERALFGLAQVIGVRRLQHQIAPAAFENVPLI</sequence>
<name>A0A9E8A9N6_9RHAB</name>
<organism evidence="2">
    <name type="scientific">Yanbian Rhabd tick virus 1</name>
    <dbReference type="NCBI Taxonomy" id="2972322"/>
    <lineage>
        <taxon>Viruses</taxon>
        <taxon>Riboviria</taxon>
        <taxon>Orthornavirae</taxon>
        <taxon>Negarnaviricota</taxon>
        <taxon>Haploviricotina</taxon>
        <taxon>Monjiviricetes</taxon>
        <taxon>Mononegavirales</taxon>
        <taxon>Rhabdoviridae</taxon>
        <taxon>Alpharhabdovirinae</taxon>
        <taxon>Alpharicinrhavirus</taxon>
        <taxon>Alpharicinrhavirus jilin</taxon>
    </lineage>
</organism>
<reference evidence="2" key="1">
    <citation type="submission" date="2022-05" db="EMBL/GenBank/DDBJ databases">
        <authorList>
            <person name="Cao W."/>
            <person name="Jia N."/>
            <person name="Lam T.T.-Y."/>
            <person name="Ni X."/>
            <person name="Liu J."/>
        </authorList>
    </citation>
    <scope>NUCLEOTIDE SEQUENCE</scope>
    <source>
        <strain evidence="2">TIGMIC 4</strain>
    </source>
</reference>